<evidence type="ECO:0000313" key="3">
    <source>
        <dbReference type="Proteomes" id="UP000434209"/>
    </source>
</evidence>
<dbReference type="EMBL" id="CP046910">
    <property type="protein sequence ID" value="QGZ56701.1"/>
    <property type="molecule type" value="Genomic_DNA"/>
</dbReference>
<dbReference type="KEGG" id="pacp:FAZ97_17195"/>
<organism evidence="2 3">
    <name type="scientific">Paraburkholderia acidiphila</name>
    <dbReference type="NCBI Taxonomy" id="2571747"/>
    <lineage>
        <taxon>Bacteria</taxon>
        <taxon>Pseudomonadati</taxon>
        <taxon>Pseudomonadota</taxon>
        <taxon>Betaproteobacteria</taxon>
        <taxon>Burkholderiales</taxon>
        <taxon>Burkholderiaceae</taxon>
        <taxon>Paraburkholderia</taxon>
    </lineage>
</organism>
<evidence type="ECO:0000313" key="2">
    <source>
        <dbReference type="EMBL" id="QGZ56701.1"/>
    </source>
</evidence>
<name>A0A7Z2G7M5_9BURK</name>
<dbReference type="InterPro" id="IPR025109">
    <property type="entry name" value="DUF4031"/>
</dbReference>
<protein>
    <submittedName>
        <fullName evidence="2">DUF4031 domain-containing protein</fullName>
    </submittedName>
</protein>
<gene>
    <name evidence="2" type="ORF">FAZ97_17195</name>
</gene>
<dbReference type="Proteomes" id="UP000434209">
    <property type="component" value="Chromosome 2"/>
</dbReference>
<feature type="domain" description="DUF4031" evidence="1">
    <location>
        <begin position="3"/>
        <end position="79"/>
    </location>
</feature>
<dbReference type="Pfam" id="PF13223">
    <property type="entry name" value="DUF4031"/>
    <property type="match status" value="1"/>
</dbReference>
<keyword evidence="3" id="KW-1185">Reference proteome</keyword>
<dbReference type="RefSeq" id="WP_158759655.1">
    <property type="nucleotide sequence ID" value="NZ_CP046910.1"/>
</dbReference>
<dbReference type="OrthoDB" id="9808993at2"/>
<reference evidence="2 3" key="1">
    <citation type="submission" date="2019-12" db="EMBL/GenBank/DDBJ databases">
        <title>Paraburkholderia acidiphila 7Q-K02 sp. nov and Paraburkholderia acidisoli DHF22 sp. nov., two strains isolated from forest soil.</title>
        <authorList>
            <person name="Gao Z."/>
            <person name="Qiu L."/>
        </authorList>
    </citation>
    <scope>NUCLEOTIDE SEQUENCE [LARGE SCALE GENOMIC DNA]</scope>
    <source>
        <strain evidence="2 3">7Q-K02</strain>
    </source>
</reference>
<accession>A0A7Z2G7M5</accession>
<evidence type="ECO:0000259" key="1">
    <source>
        <dbReference type="Pfam" id="PF13223"/>
    </source>
</evidence>
<sequence length="116" mass="12943">MTVYVDDMRAGYGRMVMCHMIADTDEELHSMADKIGVARRWWQAPPAHDSHYDIALSKKALAIAAGAVEITWRQCGAMAMRRRITGQLGSHADAIEWQTKHFAARREASSQQGTIA</sequence>
<dbReference type="AlphaFoldDB" id="A0A7Z2G7M5"/>
<proteinExistence type="predicted"/>